<name>A0A068WPS5_ECHGR</name>
<organism evidence="1">
    <name type="scientific">Echinococcus granulosus</name>
    <name type="common">Hydatid tapeworm</name>
    <dbReference type="NCBI Taxonomy" id="6210"/>
    <lineage>
        <taxon>Eukaryota</taxon>
        <taxon>Metazoa</taxon>
        <taxon>Spiralia</taxon>
        <taxon>Lophotrochozoa</taxon>
        <taxon>Platyhelminthes</taxon>
        <taxon>Cestoda</taxon>
        <taxon>Eucestoda</taxon>
        <taxon>Cyclophyllidea</taxon>
        <taxon>Taeniidae</taxon>
        <taxon>Echinococcus</taxon>
        <taxon>Echinococcus granulosus group</taxon>
    </lineage>
</organism>
<evidence type="ECO:0000313" key="1">
    <source>
        <dbReference type="EMBL" id="CDS19634.1"/>
    </source>
</evidence>
<proteinExistence type="predicted"/>
<reference evidence="1" key="2">
    <citation type="submission" date="2014-06" db="EMBL/GenBank/DDBJ databases">
        <authorList>
            <person name="Aslett M."/>
        </authorList>
    </citation>
    <scope>NUCLEOTIDE SEQUENCE</scope>
</reference>
<reference evidence="1 2" key="1">
    <citation type="journal article" date="2013" name="Nature">
        <title>The genomes of four tapeworm species reveal adaptations to parasitism.</title>
        <authorList>
            <person name="Tsai I.J."/>
            <person name="Zarowiecki M."/>
            <person name="Holroyd N."/>
            <person name="Garciarrubio A."/>
            <person name="Sanchez-Flores A."/>
            <person name="Brooks K.L."/>
            <person name="Tracey A."/>
            <person name="Bobes R.J."/>
            <person name="Fragoso G."/>
            <person name="Sciutto E."/>
            <person name="Aslett M."/>
            <person name="Beasley H."/>
            <person name="Bennett H.M."/>
            <person name="Cai J."/>
            <person name="Camicia F."/>
            <person name="Clark R."/>
            <person name="Cucher M."/>
            <person name="De Silva N."/>
            <person name="Day T.A."/>
            <person name="Deplazes P."/>
            <person name="Estrada K."/>
            <person name="Fernandez C."/>
            <person name="Holland P.W."/>
            <person name="Hou J."/>
            <person name="Hu S."/>
            <person name="Huckvale T."/>
            <person name="Hung S.S."/>
            <person name="Kamenetzky L."/>
            <person name="Keane J.A."/>
            <person name="Kiss F."/>
            <person name="Koziol U."/>
            <person name="Lambert O."/>
            <person name="Liu K."/>
            <person name="Luo X."/>
            <person name="Luo Y."/>
            <person name="Macchiaroli N."/>
            <person name="Nichol S."/>
            <person name="Paps J."/>
            <person name="Parkinson J."/>
            <person name="Pouchkina-Stantcheva N."/>
            <person name="Riddiford N."/>
            <person name="Rosenzvit M."/>
            <person name="Salinas G."/>
            <person name="Wasmuth J.D."/>
            <person name="Zamanian M."/>
            <person name="Zheng Y."/>
            <person name="Cai X."/>
            <person name="Soberon X."/>
            <person name="Olson P.D."/>
            <person name="Laclette J.P."/>
            <person name="Brehm K."/>
            <person name="Berriman M."/>
            <person name="Garciarrubio A."/>
            <person name="Bobes R.J."/>
            <person name="Fragoso G."/>
            <person name="Sanchez-Flores A."/>
            <person name="Estrada K."/>
            <person name="Cevallos M.A."/>
            <person name="Morett E."/>
            <person name="Gonzalez V."/>
            <person name="Portillo T."/>
            <person name="Ochoa-Leyva A."/>
            <person name="Jose M.V."/>
            <person name="Sciutto E."/>
            <person name="Landa A."/>
            <person name="Jimenez L."/>
            <person name="Valdes V."/>
            <person name="Carrero J.C."/>
            <person name="Larralde C."/>
            <person name="Morales-Montor J."/>
            <person name="Limon-Lason J."/>
            <person name="Soberon X."/>
            <person name="Laclette J.P."/>
        </authorList>
    </citation>
    <scope>NUCLEOTIDE SEQUENCE [LARGE SCALE GENOMIC DNA]</scope>
</reference>
<evidence type="ECO:0000313" key="2">
    <source>
        <dbReference type="Proteomes" id="UP000492820"/>
    </source>
</evidence>
<evidence type="ECO:0000313" key="3">
    <source>
        <dbReference type="WBParaSite" id="EgrG_000496000"/>
    </source>
</evidence>
<accession>A0A068WPS5</accession>
<gene>
    <name evidence="1" type="ORF">EgrG_000496000</name>
</gene>
<dbReference type="EMBL" id="LK028579">
    <property type="protein sequence ID" value="CDS19634.1"/>
    <property type="molecule type" value="Genomic_DNA"/>
</dbReference>
<protein>
    <submittedName>
        <fullName evidence="3">Transcriptional regulator</fullName>
    </submittedName>
</protein>
<dbReference type="WBParaSite" id="EgrG_000496000">
    <property type="protein sequence ID" value="EgrG_000496000"/>
    <property type="gene ID" value="EgrG_000496000"/>
</dbReference>
<dbReference type="AlphaFoldDB" id="A0A068WPS5"/>
<sequence>MTDTNNPIVVMKQSEVDASHSGRIFSLDSAEALHVATATVRQIEGKGMFSGDDETPRLRLHRLKTEADES</sequence>
<reference evidence="3" key="3">
    <citation type="submission" date="2020-10" db="UniProtKB">
        <authorList>
            <consortium name="WormBaseParasite"/>
        </authorList>
    </citation>
    <scope>IDENTIFICATION</scope>
</reference>
<dbReference type="Proteomes" id="UP000492820">
    <property type="component" value="Unassembled WGS sequence"/>
</dbReference>